<dbReference type="InterPro" id="IPR037126">
    <property type="entry name" value="PdaC/RsiV-like_sf"/>
</dbReference>
<dbReference type="Gene3D" id="3.90.640.20">
    <property type="entry name" value="Heat-shock cognate protein, ATPase"/>
    <property type="match status" value="1"/>
</dbReference>
<feature type="domain" description="Deacetylase PdaC" evidence="2">
    <location>
        <begin position="42"/>
        <end position="146"/>
    </location>
</feature>
<dbReference type="Pfam" id="PF13739">
    <property type="entry name" value="PdaC"/>
    <property type="match status" value="1"/>
</dbReference>
<evidence type="ECO:0000259" key="2">
    <source>
        <dbReference type="Pfam" id="PF13739"/>
    </source>
</evidence>
<feature type="domain" description="DUF3298" evidence="1">
    <location>
        <begin position="165"/>
        <end position="243"/>
    </location>
</feature>
<proteinExistence type="predicted"/>
<evidence type="ECO:0000259" key="1">
    <source>
        <dbReference type="Pfam" id="PF11738"/>
    </source>
</evidence>
<dbReference type="OrthoDB" id="594879at2"/>
<evidence type="ECO:0000313" key="3">
    <source>
        <dbReference type="EMBL" id="RWW99766.1"/>
    </source>
</evidence>
<gene>
    <name evidence="3" type="ORF">EPI11_12290</name>
</gene>
<name>A0A444H968_9FLAO</name>
<comment type="caution">
    <text evidence="3">The sequence shown here is derived from an EMBL/GenBank/DDBJ whole genome shotgun (WGS) entry which is preliminary data.</text>
</comment>
<accession>A0A444H968</accession>
<protein>
    <submittedName>
        <fullName evidence="3">DUF3298/DUF4163 domain-containing protein</fullName>
    </submittedName>
</protein>
<reference evidence="3 4" key="1">
    <citation type="submission" date="2019-01" db="EMBL/GenBank/DDBJ databases">
        <title>Flavobacterium sp. nov.,isolated from freshwater.</title>
        <authorList>
            <person name="Zhang R."/>
            <person name="Du Z.-J."/>
        </authorList>
    </citation>
    <scope>NUCLEOTIDE SEQUENCE [LARGE SCALE GENOMIC DNA]</scope>
    <source>
        <strain evidence="3 4">1E403</strain>
    </source>
</reference>
<dbReference type="EMBL" id="SBII01000008">
    <property type="protein sequence ID" value="RWW99766.1"/>
    <property type="molecule type" value="Genomic_DNA"/>
</dbReference>
<dbReference type="AlphaFoldDB" id="A0A444H968"/>
<dbReference type="PROSITE" id="PS51257">
    <property type="entry name" value="PROKAR_LIPOPROTEIN"/>
    <property type="match status" value="1"/>
</dbReference>
<dbReference type="Pfam" id="PF11738">
    <property type="entry name" value="DUF3298"/>
    <property type="match status" value="1"/>
</dbReference>
<organism evidence="3 4">
    <name type="scientific">Flavobacterium cerinum</name>
    <dbReference type="NCBI Taxonomy" id="2502784"/>
    <lineage>
        <taxon>Bacteria</taxon>
        <taxon>Pseudomonadati</taxon>
        <taxon>Bacteroidota</taxon>
        <taxon>Flavobacteriia</taxon>
        <taxon>Flavobacteriales</taxon>
        <taxon>Flavobacteriaceae</taxon>
        <taxon>Flavobacterium</taxon>
    </lineage>
</organism>
<evidence type="ECO:0000313" key="4">
    <source>
        <dbReference type="Proteomes" id="UP000287527"/>
    </source>
</evidence>
<dbReference type="InterPro" id="IPR025303">
    <property type="entry name" value="PdaC"/>
</dbReference>
<keyword evidence="4" id="KW-1185">Reference proteome</keyword>
<dbReference type="Gene3D" id="3.30.565.40">
    <property type="entry name" value="Fervidobacterium nodosum Rt17-B1 like"/>
    <property type="match status" value="1"/>
</dbReference>
<sequence length="252" mass="28626">MTRYLSLFFVAVLLTACGKDKKETALTFKTETHNKKTSLPCTDQCASVNIEIPVAEGVPVVADSINKNVFNTIRRIIFFGEKPYTATTYDDLNASFIGSYEELKKKFPEDAIGWEGKVKGSVDYNTDKVINIKLNHYTYTGGAHGYEGNTSLLYNPETGKELKRSDIFKDEAGFTAYAEKKFRETFKIPEGKNINATGLMFEDEKFALPQNIFFKENGLLLYYNSYEIASYAEGKKELLFPYSEIEQFLKIK</sequence>
<dbReference type="Proteomes" id="UP000287527">
    <property type="component" value="Unassembled WGS sequence"/>
</dbReference>
<dbReference type="InterPro" id="IPR021729">
    <property type="entry name" value="DUF3298"/>
</dbReference>